<dbReference type="CDD" id="cd03320">
    <property type="entry name" value="OSBS"/>
    <property type="match status" value="1"/>
</dbReference>
<dbReference type="EMBL" id="JNSK01000022">
    <property type="protein sequence ID" value="KGA18639.1"/>
    <property type="molecule type" value="Genomic_DNA"/>
</dbReference>
<feature type="domain" description="Mandelate racemase/muconate lactonizing enzyme C-terminal" evidence="2">
    <location>
        <begin position="86"/>
        <end position="179"/>
    </location>
</feature>
<dbReference type="PANTHER" id="PTHR48073:SF2">
    <property type="entry name" value="O-SUCCINYLBENZOATE SYNTHASE"/>
    <property type="match status" value="1"/>
</dbReference>
<sequence length="315" mass="34976">MLNDLLATLRVINLPTRTNFRGVTYREVALMQGPQGWGEFSPFLEYDDNECRPWLASAIEAATVARPARFRDAIAINGTIPELNDNKEIESLMQTYSGAQTFKVKVGKNLGEDIARLARVRTLVPQSAIRVDVNGLWSVDEALTNLYAYYEEIGPLQYVEQPCATIEELRELKRRIKIPLRIAADEVIRKAPDPFKLDLTDAADIVMLKVQPLGGIQRSLEIAAHHGFPVVVSSALESAIGIEYGLDLAASVSDLTFDCGLATGSLLERDVAEHKILDGKIALDQISPEMDGLDVSPDRFEWWKNRAMRVGKLLA</sequence>
<keyword evidence="1" id="KW-0479">Metal-binding</keyword>
<dbReference type="Pfam" id="PF18374">
    <property type="entry name" value="Enolase_like_N"/>
    <property type="match status" value="1"/>
</dbReference>
<dbReference type="SFLD" id="SFLDF00009">
    <property type="entry name" value="o-succinylbenzoate_synthase"/>
    <property type="match status" value="1"/>
</dbReference>
<evidence type="ECO:0000256" key="1">
    <source>
        <dbReference type="ARBA" id="ARBA00022723"/>
    </source>
</evidence>
<accession>A0A094Q943</accession>
<organism evidence="3">
    <name type="scientific">freshwater metagenome</name>
    <dbReference type="NCBI Taxonomy" id="449393"/>
    <lineage>
        <taxon>unclassified sequences</taxon>
        <taxon>metagenomes</taxon>
        <taxon>ecological metagenomes</taxon>
    </lineage>
</organism>
<protein>
    <recommendedName>
        <fullName evidence="2">Mandelate racemase/muconate lactonizing enzyme C-terminal domain-containing protein</fullName>
    </recommendedName>
</protein>
<dbReference type="NCBIfam" id="NF002782">
    <property type="entry name" value="PRK02901.1"/>
    <property type="match status" value="1"/>
</dbReference>
<dbReference type="SUPFAM" id="SSF51604">
    <property type="entry name" value="Enolase C-terminal domain-like"/>
    <property type="match status" value="1"/>
</dbReference>
<dbReference type="PANTHER" id="PTHR48073">
    <property type="entry name" value="O-SUCCINYLBENZOATE SYNTHASE-RELATED"/>
    <property type="match status" value="1"/>
</dbReference>
<dbReference type="Pfam" id="PF13378">
    <property type="entry name" value="MR_MLE_C"/>
    <property type="match status" value="1"/>
</dbReference>
<dbReference type="SFLD" id="SFLDG00180">
    <property type="entry name" value="muconate_cycloisomerase"/>
    <property type="match status" value="1"/>
</dbReference>
<dbReference type="SFLD" id="SFLDS00001">
    <property type="entry name" value="Enolase"/>
    <property type="match status" value="1"/>
</dbReference>
<evidence type="ECO:0000313" key="3">
    <source>
        <dbReference type="EMBL" id="KGA18639.1"/>
    </source>
</evidence>
<comment type="caution">
    <text evidence="3">The sequence shown here is derived from an EMBL/GenBank/DDBJ whole genome shotgun (WGS) entry which is preliminary data.</text>
</comment>
<dbReference type="AlphaFoldDB" id="A0A094Q943"/>
<dbReference type="Gene3D" id="3.20.20.120">
    <property type="entry name" value="Enolase-like C-terminal domain"/>
    <property type="match status" value="1"/>
</dbReference>
<dbReference type="InterPro" id="IPR036849">
    <property type="entry name" value="Enolase-like_C_sf"/>
</dbReference>
<dbReference type="GO" id="GO:0046872">
    <property type="term" value="F:metal ion binding"/>
    <property type="evidence" value="ECO:0007669"/>
    <property type="project" value="UniProtKB-KW"/>
</dbReference>
<dbReference type="InterPro" id="IPR029065">
    <property type="entry name" value="Enolase_C-like"/>
</dbReference>
<gene>
    <name evidence="3" type="ORF">GM50_8210</name>
</gene>
<dbReference type="InterPro" id="IPR013342">
    <property type="entry name" value="Mandelate_racemase_C"/>
</dbReference>
<proteinExistence type="predicted"/>
<name>A0A094Q943_9ZZZZ</name>
<reference evidence="3" key="1">
    <citation type="submission" date="2014-05" db="EMBL/GenBank/DDBJ databases">
        <title>Key roles for freshwater Actinobacteria revealed by deep metagenomic sequencing.</title>
        <authorList>
            <person name="Ghai R."/>
            <person name="Mizuno C.M."/>
            <person name="Picazo A."/>
            <person name="Camacho A."/>
            <person name="Rodriguez-Valera F."/>
        </authorList>
    </citation>
    <scope>NUCLEOTIDE SEQUENCE</scope>
</reference>
<dbReference type="SMART" id="SM00922">
    <property type="entry name" value="MR_MLE"/>
    <property type="match status" value="1"/>
</dbReference>
<evidence type="ECO:0000259" key="2">
    <source>
        <dbReference type="SMART" id="SM00922"/>
    </source>
</evidence>